<evidence type="ECO:0000256" key="1">
    <source>
        <dbReference type="ARBA" id="ARBA00022723"/>
    </source>
</evidence>
<accession>A0A8J5HF21</accession>
<dbReference type="InterPro" id="IPR013083">
    <property type="entry name" value="Znf_RING/FYVE/PHD"/>
</dbReference>
<feature type="compositionally biased region" description="Polar residues" evidence="7">
    <location>
        <begin position="734"/>
        <end position="755"/>
    </location>
</feature>
<sequence>MRKGAPPNQRPPSRLSREALDKLETALCLASGIIGSRDRNTKPYRQIKLPPTNRQSNPAQTTIFDRINYRRQPDTTQIPDPRDSQSDSGLLHSEAGTAANQIHDKNSPRANRLRFSLLNGRGEHEKSKGYFQHNFNLKDTVEDNNFQQDQMSSIDDCLFSSDSNKTSDFHNIISNLADEQGKKCHIDNISHIAVLQDSSNTNHDHPVELEKKLIGCNSRSSESLLEKNDPKEIQKQSTDDYNNSGSEDNWTNPIGNRTLILKNSIAYCSEDDNPCHNTDGLEDPHSSSNVSSKAQICSGSLMSACLSHALVNVNGENKIADDDACKDDGEKTPQFVSLGTENCISGFKLQEAIKSMGSKDQPDRPNSNSQTSKVLLQPYFEGEVLAKTDDDVKVCDICGDTGQEEFLAICSRCSDVAEHIYCMQIMLAEVPEGEWLCEECQLKEAAAQVTGKFEAKVAPTGTPLCLKENCANKEGIVENKTTDPDMKRYNEEPVKVCDICGDTGQEEFLAICSRCNDGAEHTYCMQIMLAEVPEGDWLCEECQLKEAAAQVTGKFEARVAPTEAPLCLEENSANKESSVEKKTTDPDMRRYNKEPVKSISSKRKEENSEVNSVSKQKLDEAIDTPSGTIFPMKPSQFSCENFNKHDSVKIKPISSTICNQSEGISRTQTSSVLDSSGIQAPLQPTRGSLSKSNSFNNSKLPKVKQLLDNVPWKMKLNRESNLTNKRNDIPSPAVSKSATFGSETSGFSSVETSSKAHALSLPHSEDPKQVKGGSMLDKKNSTCDQRFVSPAVSIKADSNEQSCNSKVRKFSDLNNLDGKRRPIDAISSGSSATEVKKTSASLSQTSGTQSLVRLCKNEDQKGFQPTPKVTKLFSKISLLNNVVNLKNSPQATYLTQRDVKAKGQISINSRQLASVPNCLSHCHECNETGHIAQFCPVDKLRMIATKPSSERNLRDMDIRSIKWKNVSEGPAWKSGTKRKSPYQSEEVSLASADVNSEATTLYPSSNDLSSRITNVQNCSKAANTIHAKLVEDHKKFINVPGEGTVLDFPGDVSTKIMAPTLLGQASTPVDLVRASAIPEMDYIWQGAFEVSRTAKPPTVFDGFQAHLSSDVSPKALEVAGQFPCKVQLEEVPRLSSWPLKFHENSPVEDNIAIFFFAKNIDSYENYYWKLLDNILKNDLALVGVIGAMQLLIFPSNLLPGKSQRWNNLFYLWGVFRGSQENNLGDLPGLNKKPTVFSLNMEPATRGLSMQTLSDVCSTVNISNVKNQASSGSDTFPIANASRCSTCSVLQDIPASGKDNEVSNKEQAFVKDTLHQDIPDEVQKKQISCSFPAAYSSRNMSQLSTVCVSCLEPKFQIDIEKLPPEVEDDIYSLDEFTSDPDCRKGHEHLVKSGSTQVGNRVEPSKLVSLNCWQGNDRNIQMLDHFSWESKPNLKCANPSSLDAIENSSIDLLQPTGDAVLWAGESTCTSLSDEKEHKKMRLDNGGHIDCSSREEISSNILFPKVQFVPSSLPNSSLFYGAMSERSKNAENYFFHVNQGPTCTKADNVIYVSSDDDDDSPKSNIPVLELALGEKRRIAKQEISPLQSQKITERNRQDKLHVPDVVDGDDAPTLLSLSLAFPVSEKAQTAKPNFRSRESFA</sequence>
<feature type="compositionally biased region" description="Polar residues" evidence="7">
    <location>
        <begin position="827"/>
        <end position="844"/>
    </location>
</feature>
<dbReference type="GO" id="GO:0034244">
    <property type="term" value="P:negative regulation of transcription elongation by RNA polymerase II"/>
    <property type="evidence" value="ECO:0007669"/>
    <property type="project" value="InterPro"/>
</dbReference>
<dbReference type="PROSITE" id="PS50158">
    <property type="entry name" value="ZF_CCHC"/>
    <property type="match status" value="1"/>
</dbReference>
<evidence type="ECO:0000256" key="3">
    <source>
        <dbReference type="ARBA" id="ARBA00022833"/>
    </source>
</evidence>
<comment type="caution">
    <text evidence="10">The sequence shown here is derived from an EMBL/GenBank/DDBJ whole genome shotgun (WGS) entry which is preliminary data.</text>
</comment>
<name>A0A8J5HF21_ZINOF</name>
<proteinExistence type="predicted"/>
<feature type="domain" description="PHD-type" evidence="8">
    <location>
        <begin position="392"/>
        <end position="443"/>
    </location>
</feature>
<feature type="region of interest" description="Disordered" evidence="7">
    <location>
        <begin position="36"/>
        <end position="90"/>
    </location>
</feature>
<keyword evidence="5" id="KW-0804">Transcription</keyword>
<dbReference type="InterPro" id="IPR019787">
    <property type="entry name" value="Znf_PHD-finger"/>
</dbReference>
<organism evidence="10 11">
    <name type="scientific">Zingiber officinale</name>
    <name type="common">Ginger</name>
    <name type="synonym">Amomum zingiber</name>
    <dbReference type="NCBI Taxonomy" id="94328"/>
    <lineage>
        <taxon>Eukaryota</taxon>
        <taxon>Viridiplantae</taxon>
        <taxon>Streptophyta</taxon>
        <taxon>Embryophyta</taxon>
        <taxon>Tracheophyta</taxon>
        <taxon>Spermatophyta</taxon>
        <taxon>Magnoliopsida</taxon>
        <taxon>Liliopsida</taxon>
        <taxon>Zingiberales</taxon>
        <taxon>Zingiberaceae</taxon>
        <taxon>Zingiber</taxon>
    </lineage>
</organism>
<feature type="compositionally biased region" description="Polar residues" evidence="7">
    <location>
        <begin position="239"/>
        <end position="250"/>
    </location>
</feature>
<dbReference type="Pfam" id="PF23121">
    <property type="entry name" value="SPOC_AIPP2"/>
    <property type="match status" value="1"/>
</dbReference>
<evidence type="ECO:0000256" key="6">
    <source>
        <dbReference type="PROSITE-ProRule" id="PRU00047"/>
    </source>
</evidence>
<evidence type="ECO:0000313" key="11">
    <source>
        <dbReference type="Proteomes" id="UP000734854"/>
    </source>
</evidence>
<dbReference type="EMBL" id="JACMSC010000007">
    <property type="protein sequence ID" value="KAG6515180.1"/>
    <property type="molecule type" value="Genomic_DNA"/>
</dbReference>
<evidence type="ECO:0000259" key="8">
    <source>
        <dbReference type="PROSITE" id="PS50016"/>
    </source>
</evidence>
<feature type="region of interest" description="Disordered" evidence="7">
    <location>
        <begin position="220"/>
        <end position="250"/>
    </location>
</feature>
<feature type="compositionally biased region" description="Basic and acidic residues" evidence="7">
    <location>
        <begin position="224"/>
        <end position="238"/>
    </location>
</feature>
<dbReference type="InterPro" id="IPR049914">
    <property type="entry name" value="PHD1-3/5-6"/>
</dbReference>
<dbReference type="InterPro" id="IPR056280">
    <property type="entry name" value="AIPP2-like_SPOC"/>
</dbReference>
<dbReference type="PANTHER" id="PTHR33304:SF61">
    <property type="entry name" value="RING_FYVE_PHD ZINC FINGER SUPERFAMILY PROTEIN"/>
    <property type="match status" value="1"/>
</dbReference>
<protein>
    <recommendedName>
        <fullName evidence="12">PHD-type domain-containing protein</fullName>
    </recommendedName>
</protein>
<evidence type="ECO:0000256" key="4">
    <source>
        <dbReference type="ARBA" id="ARBA00023015"/>
    </source>
</evidence>
<keyword evidence="2 6" id="KW-0863">Zinc-finger</keyword>
<evidence type="ECO:0000256" key="2">
    <source>
        <dbReference type="ARBA" id="ARBA00022771"/>
    </source>
</evidence>
<feature type="compositionally biased region" description="Polar residues" evidence="7">
    <location>
        <begin position="661"/>
        <end position="678"/>
    </location>
</feature>
<dbReference type="GO" id="GO:0008270">
    <property type="term" value="F:zinc ion binding"/>
    <property type="evidence" value="ECO:0007669"/>
    <property type="project" value="UniProtKB-KW"/>
</dbReference>
<evidence type="ECO:0008006" key="12">
    <source>
        <dbReference type="Google" id="ProtNLM"/>
    </source>
</evidence>
<dbReference type="InterPro" id="IPR001878">
    <property type="entry name" value="Znf_CCHC"/>
</dbReference>
<dbReference type="Pfam" id="PF00628">
    <property type="entry name" value="PHD"/>
    <property type="match status" value="2"/>
</dbReference>
<dbReference type="InterPro" id="IPR011011">
    <property type="entry name" value="Znf_FYVE_PHD"/>
</dbReference>
<feature type="region of interest" description="Disordered" evidence="7">
    <location>
        <begin position="568"/>
        <end position="617"/>
    </location>
</feature>
<dbReference type="InterPro" id="IPR001965">
    <property type="entry name" value="Znf_PHD"/>
</dbReference>
<feature type="compositionally biased region" description="Polar residues" evidence="7">
    <location>
        <begin position="52"/>
        <end position="63"/>
    </location>
</feature>
<evidence type="ECO:0000313" key="10">
    <source>
        <dbReference type="EMBL" id="KAG6515180.1"/>
    </source>
</evidence>
<feature type="compositionally biased region" description="Low complexity" evidence="7">
    <location>
        <begin position="688"/>
        <end position="697"/>
    </location>
</feature>
<keyword evidence="4" id="KW-0805">Transcription regulation</keyword>
<dbReference type="GO" id="GO:0140566">
    <property type="term" value="F:histone reader activity"/>
    <property type="evidence" value="ECO:0007669"/>
    <property type="project" value="InterPro"/>
</dbReference>
<feature type="region of interest" description="Disordered" evidence="7">
    <location>
        <begin position="823"/>
        <end position="844"/>
    </location>
</feature>
<keyword evidence="11" id="KW-1185">Reference proteome</keyword>
<evidence type="ECO:0000256" key="5">
    <source>
        <dbReference type="ARBA" id="ARBA00023163"/>
    </source>
</evidence>
<feature type="region of interest" description="Disordered" evidence="7">
    <location>
        <begin position="718"/>
        <end position="781"/>
    </location>
</feature>
<gene>
    <name evidence="10" type="ORF">ZIOFF_025565</name>
</gene>
<dbReference type="SUPFAM" id="SSF57903">
    <property type="entry name" value="FYVE/PHD zinc finger"/>
    <property type="match status" value="2"/>
</dbReference>
<feature type="domain" description="PHD-type" evidence="8">
    <location>
        <begin position="494"/>
        <end position="545"/>
    </location>
</feature>
<keyword evidence="1" id="KW-0479">Metal-binding</keyword>
<dbReference type="PROSITE" id="PS50016">
    <property type="entry name" value="ZF_PHD_2"/>
    <property type="match status" value="2"/>
</dbReference>
<feature type="compositionally biased region" description="Basic and acidic residues" evidence="7">
    <location>
        <begin position="577"/>
        <end position="607"/>
    </location>
</feature>
<dbReference type="GO" id="GO:0003676">
    <property type="term" value="F:nucleic acid binding"/>
    <property type="evidence" value="ECO:0007669"/>
    <property type="project" value="InterPro"/>
</dbReference>
<feature type="domain" description="CCHC-type" evidence="9">
    <location>
        <begin position="922"/>
        <end position="936"/>
    </location>
</feature>
<evidence type="ECO:0000256" key="7">
    <source>
        <dbReference type="SAM" id="MobiDB-lite"/>
    </source>
</evidence>
<keyword evidence="3" id="KW-0862">Zinc</keyword>
<dbReference type="SMART" id="SM00249">
    <property type="entry name" value="PHD"/>
    <property type="match status" value="2"/>
</dbReference>
<dbReference type="Proteomes" id="UP000734854">
    <property type="component" value="Unassembled WGS sequence"/>
</dbReference>
<evidence type="ECO:0000259" key="9">
    <source>
        <dbReference type="PROSITE" id="PS50158"/>
    </source>
</evidence>
<dbReference type="PANTHER" id="PTHR33304">
    <property type="match status" value="1"/>
</dbReference>
<dbReference type="Gene3D" id="3.30.40.10">
    <property type="entry name" value="Zinc/RING finger domain, C3HC4 (zinc finger)"/>
    <property type="match status" value="2"/>
</dbReference>
<feature type="region of interest" description="Disordered" evidence="7">
    <location>
        <begin position="661"/>
        <end position="697"/>
    </location>
</feature>
<reference evidence="10 11" key="1">
    <citation type="submission" date="2020-08" db="EMBL/GenBank/DDBJ databases">
        <title>Plant Genome Project.</title>
        <authorList>
            <person name="Zhang R.-G."/>
        </authorList>
    </citation>
    <scope>NUCLEOTIDE SEQUENCE [LARGE SCALE GENOMIC DNA]</scope>
    <source>
        <tissue evidence="10">Rhizome</tissue>
    </source>
</reference>